<gene>
    <name evidence="8" type="ORF">RND81_01G217300</name>
</gene>
<keyword evidence="7" id="KW-0812">Transmembrane</keyword>
<proteinExistence type="inferred from homology"/>
<keyword evidence="3" id="KW-0808">Transferase</keyword>
<keyword evidence="5" id="KW-0119">Carbohydrate metabolism</keyword>
<dbReference type="InterPro" id="IPR019378">
    <property type="entry name" value="GDP-Fuc_O-FucTrfase"/>
</dbReference>
<organism evidence="8 9">
    <name type="scientific">Saponaria officinalis</name>
    <name type="common">Common soapwort</name>
    <name type="synonym">Lychnis saponaria</name>
    <dbReference type="NCBI Taxonomy" id="3572"/>
    <lineage>
        <taxon>Eukaryota</taxon>
        <taxon>Viridiplantae</taxon>
        <taxon>Streptophyta</taxon>
        <taxon>Embryophyta</taxon>
        <taxon>Tracheophyta</taxon>
        <taxon>Spermatophyta</taxon>
        <taxon>Magnoliopsida</taxon>
        <taxon>eudicotyledons</taxon>
        <taxon>Gunneridae</taxon>
        <taxon>Pentapetalae</taxon>
        <taxon>Caryophyllales</taxon>
        <taxon>Caryophyllaceae</taxon>
        <taxon>Caryophylleae</taxon>
        <taxon>Saponaria</taxon>
    </lineage>
</organism>
<dbReference type="PANTHER" id="PTHR31288">
    <property type="entry name" value="O-FUCOSYLTRANSFERASE FAMILY PROTEIN"/>
    <property type="match status" value="1"/>
</dbReference>
<dbReference type="PIRSF" id="PIRSF009360">
    <property type="entry name" value="UCP009360"/>
    <property type="match status" value="1"/>
</dbReference>
<keyword evidence="7" id="KW-0472">Membrane</keyword>
<dbReference type="Proteomes" id="UP001443914">
    <property type="component" value="Unassembled WGS sequence"/>
</dbReference>
<evidence type="ECO:0000256" key="6">
    <source>
        <dbReference type="ARBA" id="ARBA00030350"/>
    </source>
</evidence>
<evidence type="ECO:0000256" key="1">
    <source>
        <dbReference type="ARBA" id="ARBA00007737"/>
    </source>
</evidence>
<accession>A0AAW1NH63</accession>
<dbReference type="Pfam" id="PF10250">
    <property type="entry name" value="O-FucT"/>
    <property type="match status" value="1"/>
</dbReference>
<reference evidence="8" key="1">
    <citation type="submission" date="2024-03" db="EMBL/GenBank/DDBJ databases">
        <title>WGS assembly of Saponaria officinalis var. Norfolk2.</title>
        <authorList>
            <person name="Jenkins J."/>
            <person name="Shu S."/>
            <person name="Grimwood J."/>
            <person name="Barry K."/>
            <person name="Goodstein D."/>
            <person name="Schmutz J."/>
            <person name="Leebens-Mack J."/>
            <person name="Osbourn A."/>
        </authorList>
    </citation>
    <scope>NUCLEOTIDE SEQUENCE [LARGE SCALE GENOMIC DNA]</scope>
    <source>
        <strain evidence="8">JIC</strain>
    </source>
</reference>
<dbReference type="PANTHER" id="PTHR31288:SF8">
    <property type="entry name" value="O-FUCOSYLTRANSFERASE 10-RELATED"/>
    <property type="match status" value="1"/>
</dbReference>
<keyword evidence="2" id="KW-0328">Glycosyltransferase</keyword>
<keyword evidence="7" id="KW-1133">Transmembrane helix</keyword>
<evidence type="ECO:0000313" key="8">
    <source>
        <dbReference type="EMBL" id="KAK9758239.1"/>
    </source>
</evidence>
<feature type="transmembrane region" description="Helical" evidence="7">
    <location>
        <begin position="37"/>
        <end position="57"/>
    </location>
</feature>
<comment type="caution">
    <text evidence="8">The sequence shown here is derived from an EMBL/GenBank/DDBJ whole genome shotgun (WGS) entry which is preliminary data.</text>
</comment>
<dbReference type="GO" id="GO:0016757">
    <property type="term" value="F:glycosyltransferase activity"/>
    <property type="evidence" value="ECO:0007669"/>
    <property type="project" value="UniProtKB-KW"/>
</dbReference>
<name>A0AAW1NH63_SAPOF</name>
<evidence type="ECO:0000313" key="9">
    <source>
        <dbReference type="Proteomes" id="UP001443914"/>
    </source>
</evidence>
<evidence type="ECO:0000256" key="4">
    <source>
        <dbReference type="ARBA" id="ARBA00023253"/>
    </source>
</evidence>
<evidence type="ECO:0000256" key="7">
    <source>
        <dbReference type="SAM" id="Phobius"/>
    </source>
</evidence>
<dbReference type="AlphaFoldDB" id="A0AAW1NH63"/>
<evidence type="ECO:0000256" key="5">
    <source>
        <dbReference type="ARBA" id="ARBA00023277"/>
    </source>
</evidence>
<dbReference type="EMBL" id="JBDFQZ010000001">
    <property type="protein sequence ID" value="KAK9758239.1"/>
    <property type="molecule type" value="Genomic_DNA"/>
</dbReference>
<dbReference type="InterPro" id="IPR024709">
    <property type="entry name" value="FucosylTrfase_pln"/>
</dbReference>
<keyword evidence="4" id="KW-0294">Fucose metabolism</keyword>
<evidence type="ECO:0000256" key="2">
    <source>
        <dbReference type="ARBA" id="ARBA00022676"/>
    </source>
</evidence>
<comment type="similarity">
    <text evidence="1">Belongs to the glycosyltransferase GT106 family.</text>
</comment>
<sequence length="547" mass="62989">MEMCTTVHSAVNRPKPRRKIIYAGIILHRRRFCRRRYCLILPLLYIICAGCFYFLFFPNSPRGSVYRTHHIFHHLRRDILGDNSPRLQLSTIWRYKKPKKYKPCDDSITSGVKSGASESNGYLIVEANGGLNQQRSSICNAVVVAALLNATLVIPRLEYHNVWQDPSEFDDIYDADHFDSTLKGVIRVARELPESLMEQYDNNVSRLPIVRVPAWSTISYYHEEILPVLRDQGFVRLAPFANRLAMYLPPEIQLLRCVANYKALRFAPPISTLAKNIVRRMMEKSARSNGKYVSIHLRFEEDMVAFSCCIYDGGIREKFHMDYVREKGWRGKFRRRGKSINPGLNRINGNCPLTPVEVGMMLRGMGFDNNTSIYLASGKLYQEERHLAPLLQMFPLLFTKESLATEEELTYFKGYSSRLAALDYIVCLLSEVFVTTQGGNFPHFLMGHRRFLYGGHAKTIRPDKQKLAFLFHNTSISWAEIQETVKLMLVDSNREGLMVPGISKSNRKNSIYKHPFPDCRCLQEAQNLTVSRANIDNVLDQKLQLII</sequence>
<dbReference type="GO" id="GO:0006004">
    <property type="term" value="P:fucose metabolic process"/>
    <property type="evidence" value="ECO:0007669"/>
    <property type="project" value="UniProtKB-KW"/>
</dbReference>
<dbReference type="CDD" id="cd11299">
    <property type="entry name" value="O-FucT_plant"/>
    <property type="match status" value="1"/>
</dbReference>
<protein>
    <recommendedName>
        <fullName evidence="6">O-fucosyltransferase family protein</fullName>
    </recommendedName>
</protein>
<evidence type="ECO:0000256" key="3">
    <source>
        <dbReference type="ARBA" id="ARBA00022679"/>
    </source>
</evidence>
<keyword evidence="9" id="KW-1185">Reference proteome</keyword>